<organism evidence="2 3">
    <name type="scientific">Shewanella atlantica</name>
    <dbReference type="NCBI Taxonomy" id="271099"/>
    <lineage>
        <taxon>Bacteria</taxon>
        <taxon>Pseudomonadati</taxon>
        <taxon>Pseudomonadota</taxon>
        <taxon>Gammaproteobacteria</taxon>
        <taxon>Alteromonadales</taxon>
        <taxon>Shewanellaceae</taxon>
        <taxon>Shewanella</taxon>
    </lineage>
</organism>
<sequence>MQINSTSQNTPPTTQGIASNQPVQNTTQSKTDSPLTTTQASQRSNSDIVTISKQAAELSSQAQPSAKEAETLPAKPSLSNEGEKVDNYVEYRKAKAQYQIYSDMAGIATGNSKGMSASTAYYLSNNEDARAAVVETKAQQQQASVLQTYVNTTQGIDDWY</sequence>
<dbReference type="EMBL" id="RXNV01000001">
    <property type="protein sequence ID" value="RTR34512.1"/>
    <property type="molecule type" value="Genomic_DNA"/>
</dbReference>
<evidence type="ECO:0000313" key="3">
    <source>
        <dbReference type="Proteomes" id="UP000282060"/>
    </source>
</evidence>
<dbReference type="RefSeq" id="WP_126503819.1">
    <property type="nucleotide sequence ID" value="NZ_RXNV01000001.1"/>
</dbReference>
<dbReference type="AlphaFoldDB" id="A0A431WGE8"/>
<evidence type="ECO:0000313" key="2">
    <source>
        <dbReference type="EMBL" id="RTR34512.1"/>
    </source>
</evidence>
<gene>
    <name evidence="2" type="ORF">EKG39_02225</name>
</gene>
<keyword evidence="3" id="KW-1185">Reference proteome</keyword>
<reference evidence="2 3" key="1">
    <citation type="submission" date="2018-12" db="EMBL/GenBank/DDBJ databases">
        <authorList>
            <person name="Yu L."/>
        </authorList>
    </citation>
    <scope>NUCLEOTIDE SEQUENCE [LARGE SCALE GENOMIC DNA]</scope>
    <source>
        <strain evidence="2 3">HAW-EB5</strain>
    </source>
</reference>
<dbReference type="Proteomes" id="UP000282060">
    <property type="component" value="Unassembled WGS sequence"/>
</dbReference>
<dbReference type="OrthoDB" id="6215893at2"/>
<feature type="compositionally biased region" description="Polar residues" evidence="1">
    <location>
        <begin position="1"/>
        <end position="64"/>
    </location>
</feature>
<comment type="caution">
    <text evidence="2">The sequence shown here is derived from an EMBL/GenBank/DDBJ whole genome shotgun (WGS) entry which is preliminary data.</text>
</comment>
<accession>A0A431WGE8</accession>
<proteinExistence type="predicted"/>
<feature type="region of interest" description="Disordered" evidence="1">
    <location>
        <begin position="1"/>
        <end position="86"/>
    </location>
</feature>
<protein>
    <submittedName>
        <fullName evidence="2">Uncharacterized protein</fullName>
    </submittedName>
</protein>
<name>A0A431WGE8_9GAMM</name>
<evidence type="ECO:0000256" key="1">
    <source>
        <dbReference type="SAM" id="MobiDB-lite"/>
    </source>
</evidence>